<dbReference type="InterPro" id="IPR036726">
    <property type="entry name" value="GTP1_OBG_dom_sf"/>
</dbReference>
<evidence type="ECO:0000313" key="12">
    <source>
        <dbReference type="EMBL" id="QTA91541.1"/>
    </source>
</evidence>
<dbReference type="InterPro" id="IPR027417">
    <property type="entry name" value="P-loop_NTPase"/>
</dbReference>
<dbReference type="HAMAP" id="MF_01454">
    <property type="entry name" value="GTPase_Obg"/>
    <property type="match status" value="1"/>
</dbReference>
<dbReference type="PRINTS" id="PR00326">
    <property type="entry name" value="GTP1OBG"/>
</dbReference>
<feature type="binding site" evidence="8">
    <location>
        <begin position="283"/>
        <end position="286"/>
    </location>
    <ligand>
        <name>GTP</name>
        <dbReference type="ChEBI" id="CHEBI:37565"/>
    </ligand>
</feature>
<dbReference type="PROSITE" id="PS51710">
    <property type="entry name" value="G_OBG"/>
    <property type="match status" value="1"/>
</dbReference>
<evidence type="ECO:0000256" key="4">
    <source>
        <dbReference type="ARBA" id="ARBA00022741"/>
    </source>
</evidence>
<keyword evidence="6 8" id="KW-0460">Magnesium</keyword>
<dbReference type="PROSITE" id="PS51883">
    <property type="entry name" value="OBG"/>
    <property type="match status" value="1"/>
</dbReference>
<sequence length="332" mass="35791">MKFIDETLITVRSGHGGSGCVSFRRERFVPRGGPDGGDGGKGGDVILETTSRKRTLYHFQFKRDFKARNGQNGQGKQKTGRNADDIIIEIPPGTLVTDAETGKIVKDFVHPDESLIVAKGGRGGQGNRRFKSSTNRTPRFAQPGEPGEELTLRLELKLLADVGIIGLPNAGKSTLTRAVSSATPNVGNYPFTTLTPSLGVVQAGWGEPFVVADIPGLIEGAHKGAGLGIQFLRHIERTRILLHLIDASEIDPDHPLSVYETINTELALYNETLAKKPQIVVLNKLDIPGASERAEMFRAAAKGMQVMSVSAATRDGIEALISQLIQLLDNHS</sequence>
<evidence type="ECO:0000256" key="1">
    <source>
        <dbReference type="ARBA" id="ARBA00007699"/>
    </source>
</evidence>
<dbReference type="PANTHER" id="PTHR11702">
    <property type="entry name" value="DEVELOPMENTALLY REGULATED GTP-BINDING PROTEIN-RELATED"/>
    <property type="match status" value="1"/>
</dbReference>
<dbReference type="PANTHER" id="PTHR11702:SF31">
    <property type="entry name" value="MITOCHONDRIAL RIBOSOME-ASSOCIATED GTPASE 2"/>
    <property type="match status" value="1"/>
</dbReference>
<dbReference type="InterPro" id="IPR006074">
    <property type="entry name" value="GTP1-OBG_CS"/>
</dbReference>
<dbReference type="InterPro" id="IPR031167">
    <property type="entry name" value="G_OBG"/>
</dbReference>
<comment type="subcellular location">
    <subcellularLocation>
        <location evidence="8">Cytoplasm</location>
    </subcellularLocation>
</comment>
<name>A0A975GS00_9BACT</name>
<keyword evidence="3 8" id="KW-0479">Metal-binding</keyword>
<dbReference type="EMBL" id="CP061800">
    <property type="protein sequence ID" value="QTA91541.1"/>
    <property type="molecule type" value="Genomic_DNA"/>
</dbReference>
<dbReference type="GO" id="GO:0003924">
    <property type="term" value="F:GTPase activity"/>
    <property type="evidence" value="ECO:0007669"/>
    <property type="project" value="UniProtKB-UniRule"/>
</dbReference>
<dbReference type="NCBIfam" id="NF008956">
    <property type="entry name" value="PRK12299.1"/>
    <property type="match status" value="1"/>
</dbReference>
<dbReference type="SUPFAM" id="SSF82051">
    <property type="entry name" value="Obg GTP-binding protein N-terminal domain"/>
    <property type="match status" value="1"/>
</dbReference>
<comment type="similarity">
    <text evidence="1 8">Belongs to the TRAFAC class OBG-HflX-like GTPase superfamily. OBG GTPase family.</text>
</comment>
<dbReference type="InterPro" id="IPR006073">
    <property type="entry name" value="GTP-bd"/>
</dbReference>
<dbReference type="AlphaFoldDB" id="A0A975GS00"/>
<gene>
    <name evidence="8 12" type="primary">obg</name>
    <name evidence="12" type="ORF">dnm_076100</name>
</gene>
<evidence type="ECO:0000259" key="11">
    <source>
        <dbReference type="PROSITE" id="PS51883"/>
    </source>
</evidence>
<feature type="domain" description="OBG-type G" evidence="10">
    <location>
        <begin position="160"/>
        <end position="329"/>
    </location>
</feature>
<feature type="binding site" evidence="8">
    <location>
        <begin position="191"/>
        <end position="195"/>
    </location>
    <ligand>
        <name>GTP</name>
        <dbReference type="ChEBI" id="CHEBI:37565"/>
    </ligand>
</feature>
<evidence type="ECO:0000256" key="7">
    <source>
        <dbReference type="ARBA" id="ARBA00023134"/>
    </source>
</evidence>
<dbReference type="Pfam" id="PF01018">
    <property type="entry name" value="GTP1_OBG"/>
    <property type="match status" value="1"/>
</dbReference>
<dbReference type="FunFam" id="2.70.210.12:FF:000001">
    <property type="entry name" value="GTPase Obg"/>
    <property type="match status" value="1"/>
</dbReference>
<protein>
    <recommendedName>
        <fullName evidence="8">GTPase Obg</fullName>
        <ecNumber evidence="8">3.6.5.-</ecNumber>
    </recommendedName>
    <alternativeName>
        <fullName evidence="8">GTP-binding protein Obg</fullName>
    </alternativeName>
</protein>
<feature type="binding site" evidence="8">
    <location>
        <begin position="310"/>
        <end position="312"/>
    </location>
    <ligand>
        <name>GTP</name>
        <dbReference type="ChEBI" id="CHEBI:37565"/>
    </ligand>
</feature>
<feature type="binding site" evidence="8">
    <location>
        <begin position="166"/>
        <end position="173"/>
    </location>
    <ligand>
        <name>GTP</name>
        <dbReference type="ChEBI" id="CHEBI:37565"/>
    </ligand>
</feature>
<keyword evidence="5 8" id="KW-0378">Hydrolase</keyword>
<dbReference type="NCBIfam" id="NF008955">
    <property type="entry name" value="PRK12297.1"/>
    <property type="match status" value="1"/>
</dbReference>
<dbReference type="GO" id="GO:0043022">
    <property type="term" value="F:ribosome binding"/>
    <property type="evidence" value="ECO:0007669"/>
    <property type="project" value="UniProtKB-ARBA"/>
</dbReference>
<comment type="subunit">
    <text evidence="8">Monomer.</text>
</comment>
<dbReference type="Pfam" id="PF01926">
    <property type="entry name" value="MMR_HSR1"/>
    <property type="match status" value="1"/>
</dbReference>
<keyword evidence="2 8" id="KW-0963">Cytoplasm</keyword>
<evidence type="ECO:0000256" key="8">
    <source>
        <dbReference type="HAMAP-Rule" id="MF_01454"/>
    </source>
</evidence>
<proteinExistence type="inferred from homology"/>
<evidence type="ECO:0000256" key="3">
    <source>
        <dbReference type="ARBA" id="ARBA00022723"/>
    </source>
</evidence>
<comment type="cofactor">
    <cofactor evidence="8">
        <name>Mg(2+)</name>
        <dbReference type="ChEBI" id="CHEBI:18420"/>
    </cofactor>
</comment>
<keyword evidence="7 8" id="KW-0342">GTP-binding</keyword>
<evidence type="ECO:0000313" key="13">
    <source>
        <dbReference type="Proteomes" id="UP000663722"/>
    </source>
</evidence>
<evidence type="ECO:0000256" key="2">
    <source>
        <dbReference type="ARBA" id="ARBA00022490"/>
    </source>
</evidence>
<feature type="binding site" evidence="8">
    <location>
        <position position="173"/>
    </location>
    <ligand>
        <name>Mg(2+)</name>
        <dbReference type="ChEBI" id="CHEBI:18420"/>
    </ligand>
</feature>
<evidence type="ECO:0000256" key="6">
    <source>
        <dbReference type="ARBA" id="ARBA00022842"/>
    </source>
</evidence>
<evidence type="ECO:0000256" key="5">
    <source>
        <dbReference type="ARBA" id="ARBA00022801"/>
    </source>
</evidence>
<organism evidence="12 13">
    <name type="scientific">Desulfonema magnum</name>
    <dbReference type="NCBI Taxonomy" id="45655"/>
    <lineage>
        <taxon>Bacteria</taxon>
        <taxon>Pseudomonadati</taxon>
        <taxon>Thermodesulfobacteriota</taxon>
        <taxon>Desulfobacteria</taxon>
        <taxon>Desulfobacterales</taxon>
        <taxon>Desulfococcaceae</taxon>
        <taxon>Desulfonema</taxon>
    </lineage>
</organism>
<dbReference type="CDD" id="cd01898">
    <property type="entry name" value="Obg"/>
    <property type="match status" value="1"/>
</dbReference>
<dbReference type="GO" id="GO:0042254">
    <property type="term" value="P:ribosome biogenesis"/>
    <property type="evidence" value="ECO:0007669"/>
    <property type="project" value="UniProtKB-UniRule"/>
</dbReference>
<dbReference type="GO" id="GO:0005525">
    <property type="term" value="F:GTP binding"/>
    <property type="evidence" value="ECO:0007669"/>
    <property type="project" value="UniProtKB-UniRule"/>
</dbReference>
<dbReference type="RefSeq" id="WP_207679277.1">
    <property type="nucleotide sequence ID" value="NZ_CP061800.1"/>
</dbReference>
<comment type="function">
    <text evidence="8">An essential GTPase which binds GTP, GDP and possibly (p)ppGpp with moderate affinity, with high nucleotide exchange rates and a fairly low GTP hydrolysis rate. Plays a role in control of the cell cycle, stress response, ribosome biogenesis and in those bacteria that undergo differentiation, in morphogenesis control.</text>
</comment>
<dbReference type="Gene3D" id="2.70.210.12">
    <property type="entry name" value="GTP1/OBG domain"/>
    <property type="match status" value="1"/>
</dbReference>
<dbReference type="InterPro" id="IPR014100">
    <property type="entry name" value="GTP-bd_Obg/CgtA"/>
</dbReference>
<dbReference type="EC" id="3.6.5.-" evidence="8"/>
<feature type="region of interest" description="Disordered" evidence="9">
    <location>
        <begin position="117"/>
        <end position="146"/>
    </location>
</feature>
<feature type="domain" description="Obg" evidence="11">
    <location>
        <begin position="1"/>
        <end position="159"/>
    </location>
</feature>
<dbReference type="PROSITE" id="PS00905">
    <property type="entry name" value="GTP1_OBG"/>
    <property type="match status" value="1"/>
</dbReference>
<accession>A0A975GS00</accession>
<feature type="binding site" evidence="8">
    <location>
        <begin position="213"/>
        <end position="216"/>
    </location>
    <ligand>
        <name>GTP</name>
        <dbReference type="ChEBI" id="CHEBI:37565"/>
    </ligand>
</feature>
<dbReference type="Proteomes" id="UP000663722">
    <property type="component" value="Chromosome"/>
</dbReference>
<dbReference type="SUPFAM" id="SSF52540">
    <property type="entry name" value="P-loop containing nucleoside triphosphate hydrolases"/>
    <property type="match status" value="1"/>
</dbReference>
<dbReference type="GO" id="GO:0005737">
    <property type="term" value="C:cytoplasm"/>
    <property type="evidence" value="ECO:0007669"/>
    <property type="project" value="UniProtKB-SubCell"/>
</dbReference>
<feature type="binding site" evidence="8">
    <location>
        <position position="193"/>
    </location>
    <ligand>
        <name>Mg(2+)</name>
        <dbReference type="ChEBI" id="CHEBI:18420"/>
    </ligand>
</feature>
<dbReference type="InterPro" id="IPR006169">
    <property type="entry name" value="GTP1_OBG_dom"/>
</dbReference>
<evidence type="ECO:0000256" key="9">
    <source>
        <dbReference type="SAM" id="MobiDB-lite"/>
    </source>
</evidence>
<dbReference type="PIRSF" id="PIRSF002401">
    <property type="entry name" value="GTP_bd_Obg/CgtA"/>
    <property type="match status" value="1"/>
</dbReference>
<dbReference type="NCBIfam" id="TIGR02729">
    <property type="entry name" value="Obg_CgtA"/>
    <property type="match status" value="1"/>
</dbReference>
<reference evidence="12" key="1">
    <citation type="journal article" date="2021" name="Microb. Physiol.">
        <title>Proteogenomic Insights into the Physiology of Marine, Sulfate-Reducing, Filamentous Desulfonema limicola and Desulfonema magnum.</title>
        <authorList>
            <person name="Schnaars V."/>
            <person name="Wohlbrand L."/>
            <person name="Scheve S."/>
            <person name="Hinrichs C."/>
            <person name="Reinhardt R."/>
            <person name="Rabus R."/>
        </authorList>
    </citation>
    <scope>NUCLEOTIDE SEQUENCE</scope>
    <source>
        <strain evidence="12">4be13</strain>
    </source>
</reference>
<dbReference type="KEGG" id="dmm:dnm_076100"/>
<keyword evidence="13" id="KW-1185">Reference proteome</keyword>
<dbReference type="Gene3D" id="3.40.50.300">
    <property type="entry name" value="P-loop containing nucleotide triphosphate hydrolases"/>
    <property type="match status" value="1"/>
</dbReference>
<dbReference type="InterPro" id="IPR045086">
    <property type="entry name" value="OBG_GTPase"/>
</dbReference>
<evidence type="ECO:0000259" key="10">
    <source>
        <dbReference type="PROSITE" id="PS51710"/>
    </source>
</evidence>
<dbReference type="GO" id="GO:0000287">
    <property type="term" value="F:magnesium ion binding"/>
    <property type="evidence" value="ECO:0007669"/>
    <property type="project" value="InterPro"/>
</dbReference>
<keyword evidence="4 8" id="KW-0547">Nucleotide-binding</keyword>